<dbReference type="RefSeq" id="WP_344561133.1">
    <property type="nucleotide sequence ID" value="NZ_BAAATG010000021.1"/>
</dbReference>
<sequence length="504" mass="55182">MTDPHPAAPAPVRVTTHARALPQPAMLPAYRALAERFGPDQVYLLESAAGPLRDRRYQFAGFGTLLSLSVTDGTVRVAGRPGLVRLLLQRARPLLAHDAADASDTADGTGHATVRLRSFKDLWALLRTAQRMFDAEGSATRFRFGFLAYFGYDAVRYVEDLPHLIEERPDLPDVHLVLHQGCVVADLEGGGAELLLHESAHWEPLDQGGVLGLLARAERTHPEPAADTFPESVVTDDSEPDLFAADVERCLKHIAAGDIYQVQIGHELTIRSPARPADVYQRLRRRNASPYMYLASLAGQCVIGASPELFVRIEDGTVTMRPIAGTLPRTGDDEAGARRLSSDPKEIAEHTMLVDLCRNDIGRICRADTLQVPDRLTVERYSHVLHLVSTVLGEAEPDKDAFDTIAALFPAGTMTGTPRIRAMEIIESVERSRRGLYAGALGVLDVGGYTNLALCIRTLFHRDGVYRTRASAGIVADSEPRAEWRETLAKMSAAHWAVTGKELL</sequence>
<organism evidence="3 4">
    <name type="scientific">Streptomyces atrovirens</name>
    <dbReference type="NCBI Taxonomy" id="285556"/>
    <lineage>
        <taxon>Bacteria</taxon>
        <taxon>Bacillati</taxon>
        <taxon>Actinomycetota</taxon>
        <taxon>Actinomycetes</taxon>
        <taxon>Kitasatosporales</taxon>
        <taxon>Streptomycetaceae</taxon>
        <taxon>Streptomyces</taxon>
    </lineage>
</organism>
<dbReference type="PANTHER" id="PTHR11236">
    <property type="entry name" value="AMINOBENZOATE/ANTHRANILATE SYNTHASE"/>
    <property type="match status" value="1"/>
</dbReference>
<dbReference type="InterPro" id="IPR015890">
    <property type="entry name" value="Chorismate_C"/>
</dbReference>
<name>A0ABW0DN50_9ACTN</name>
<feature type="domain" description="Anthranilate synthase component I N-terminal" evidence="2">
    <location>
        <begin position="29"/>
        <end position="187"/>
    </location>
</feature>
<dbReference type="Gene3D" id="3.60.120.10">
    <property type="entry name" value="Anthranilate synthase"/>
    <property type="match status" value="1"/>
</dbReference>
<dbReference type="Pfam" id="PF04715">
    <property type="entry name" value="Anth_synt_I_N"/>
    <property type="match status" value="1"/>
</dbReference>
<protein>
    <submittedName>
        <fullName evidence="3">Anthranilate synthase component I family protein</fullName>
    </submittedName>
</protein>
<accession>A0ABW0DN50</accession>
<dbReference type="InterPro" id="IPR019999">
    <property type="entry name" value="Anth_synth_I-like"/>
</dbReference>
<evidence type="ECO:0000259" key="2">
    <source>
        <dbReference type="Pfam" id="PF04715"/>
    </source>
</evidence>
<evidence type="ECO:0000259" key="1">
    <source>
        <dbReference type="Pfam" id="PF00425"/>
    </source>
</evidence>
<dbReference type="Pfam" id="PF00425">
    <property type="entry name" value="Chorismate_bind"/>
    <property type="match status" value="1"/>
</dbReference>
<gene>
    <name evidence="3" type="ORF">ACFPWV_04555</name>
</gene>
<evidence type="ECO:0000313" key="3">
    <source>
        <dbReference type="EMBL" id="MFC5239189.1"/>
    </source>
</evidence>
<reference evidence="4" key="1">
    <citation type="journal article" date="2019" name="Int. J. Syst. Evol. Microbiol.">
        <title>The Global Catalogue of Microorganisms (GCM) 10K type strain sequencing project: providing services to taxonomists for standard genome sequencing and annotation.</title>
        <authorList>
            <consortium name="The Broad Institute Genomics Platform"/>
            <consortium name="The Broad Institute Genome Sequencing Center for Infectious Disease"/>
            <person name="Wu L."/>
            <person name="Ma J."/>
        </authorList>
    </citation>
    <scope>NUCLEOTIDE SEQUENCE [LARGE SCALE GENOMIC DNA]</scope>
    <source>
        <strain evidence="4">CGMCC 4.7131</strain>
    </source>
</reference>
<comment type="caution">
    <text evidence="3">The sequence shown here is derived from an EMBL/GenBank/DDBJ whole genome shotgun (WGS) entry which is preliminary data.</text>
</comment>
<dbReference type="InterPro" id="IPR006805">
    <property type="entry name" value="Anth_synth_I_N"/>
</dbReference>
<dbReference type="InterPro" id="IPR005801">
    <property type="entry name" value="ADC_synthase"/>
</dbReference>
<dbReference type="EMBL" id="JBHSKN010000004">
    <property type="protein sequence ID" value="MFC5239189.1"/>
    <property type="molecule type" value="Genomic_DNA"/>
</dbReference>
<evidence type="ECO:0000313" key="4">
    <source>
        <dbReference type="Proteomes" id="UP001596035"/>
    </source>
</evidence>
<dbReference type="Proteomes" id="UP001596035">
    <property type="component" value="Unassembled WGS sequence"/>
</dbReference>
<keyword evidence="4" id="KW-1185">Reference proteome</keyword>
<dbReference type="SUPFAM" id="SSF56322">
    <property type="entry name" value="ADC synthase"/>
    <property type="match status" value="1"/>
</dbReference>
<dbReference type="PRINTS" id="PR00095">
    <property type="entry name" value="ANTSNTHASEI"/>
</dbReference>
<dbReference type="PANTHER" id="PTHR11236:SF9">
    <property type="entry name" value="ANTHRANILATE SYNTHASE COMPONENT 1"/>
    <property type="match status" value="1"/>
</dbReference>
<proteinExistence type="predicted"/>
<feature type="domain" description="Chorismate-utilising enzyme C-terminal" evidence="1">
    <location>
        <begin position="243"/>
        <end position="490"/>
    </location>
</feature>